<keyword evidence="2" id="KW-0812">Transmembrane</keyword>
<sequence>MGWTVLYIAFGVVALWLLGEVLLQYKARLRWRLLAFAGFLGVVAGVVIPSVAVIVVGALAFAVGQTYVTLSFRRGFDKGWAVRRRSSPAKGKRGGRRRGKGERSAAPAPAPVPSSSPEPTPAAAFAAEETQAFPAAAMDDATAVLMPDAPLQAAPDADATAVYPAYGDAGQQQQPHQQQQPYGYGHEHGQEQQYAAYSDPYIGNRQQTYGSYESYETQQAPYGQQQQYAADTYAPQHYDTDTPPGGVWVPQQRDTETPPAGEQGYGGQQYRY</sequence>
<gene>
    <name evidence="3" type="ORF">HG542_18930</name>
</gene>
<reference evidence="3 4" key="1">
    <citation type="submission" date="2020-04" db="EMBL/GenBank/DDBJ databases">
        <title>Draft Genome Sequence of Streptomyces morookaense DSM 40503, an 8-azaguanine-producing strain.</title>
        <authorList>
            <person name="Qi J."/>
            <person name="Gao J.-M."/>
        </authorList>
    </citation>
    <scope>NUCLEOTIDE SEQUENCE [LARGE SCALE GENOMIC DNA]</scope>
    <source>
        <strain evidence="3 4">DSM 40503</strain>
    </source>
</reference>
<feature type="region of interest" description="Disordered" evidence="1">
    <location>
        <begin position="215"/>
        <end position="272"/>
    </location>
</feature>
<dbReference type="AlphaFoldDB" id="A0A7Y7E8W3"/>
<keyword evidence="4" id="KW-1185">Reference proteome</keyword>
<feature type="compositionally biased region" description="Low complexity" evidence="1">
    <location>
        <begin position="218"/>
        <end position="230"/>
    </location>
</feature>
<feature type="transmembrane region" description="Helical" evidence="2">
    <location>
        <begin position="6"/>
        <end position="23"/>
    </location>
</feature>
<evidence type="ECO:0000313" key="3">
    <source>
        <dbReference type="EMBL" id="NVK79727.1"/>
    </source>
</evidence>
<protein>
    <submittedName>
        <fullName evidence="3">Uncharacterized protein</fullName>
    </submittedName>
</protein>
<proteinExistence type="predicted"/>
<feature type="transmembrane region" description="Helical" evidence="2">
    <location>
        <begin position="35"/>
        <end position="63"/>
    </location>
</feature>
<accession>A0A7Y7E8W3</accession>
<feature type="compositionally biased region" description="Pro residues" evidence="1">
    <location>
        <begin position="108"/>
        <end position="120"/>
    </location>
</feature>
<evidence type="ECO:0000313" key="4">
    <source>
        <dbReference type="Proteomes" id="UP000587462"/>
    </source>
</evidence>
<dbReference type="EMBL" id="JABBXF010000041">
    <property type="protein sequence ID" value="NVK79727.1"/>
    <property type="molecule type" value="Genomic_DNA"/>
</dbReference>
<dbReference type="RefSeq" id="WP_171082986.1">
    <property type="nucleotide sequence ID" value="NZ_BNBU01000005.1"/>
</dbReference>
<feature type="region of interest" description="Disordered" evidence="1">
    <location>
        <begin position="83"/>
        <end position="123"/>
    </location>
</feature>
<organism evidence="3 4">
    <name type="scientific">Streptomyces morookaense</name>
    <name type="common">Streptoverticillium morookaense</name>
    <dbReference type="NCBI Taxonomy" id="1970"/>
    <lineage>
        <taxon>Bacteria</taxon>
        <taxon>Bacillati</taxon>
        <taxon>Actinomycetota</taxon>
        <taxon>Actinomycetes</taxon>
        <taxon>Kitasatosporales</taxon>
        <taxon>Streptomycetaceae</taxon>
        <taxon>Streptomyces</taxon>
    </lineage>
</organism>
<dbReference type="Proteomes" id="UP000587462">
    <property type="component" value="Unassembled WGS sequence"/>
</dbReference>
<keyword evidence="2" id="KW-0472">Membrane</keyword>
<comment type="caution">
    <text evidence="3">The sequence shown here is derived from an EMBL/GenBank/DDBJ whole genome shotgun (WGS) entry which is preliminary data.</text>
</comment>
<evidence type="ECO:0000256" key="2">
    <source>
        <dbReference type="SAM" id="Phobius"/>
    </source>
</evidence>
<keyword evidence="2" id="KW-1133">Transmembrane helix</keyword>
<feature type="region of interest" description="Disordered" evidence="1">
    <location>
        <begin position="168"/>
        <end position="190"/>
    </location>
</feature>
<evidence type="ECO:0000256" key="1">
    <source>
        <dbReference type="SAM" id="MobiDB-lite"/>
    </source>
</evidence>
<name>A0A7Y7E8W3_STRMO</name>
<feature type="compositionally biased region" description="Gly residues" evidence="1">
    <location>
        <begin position="263"/>
        <end position="272"/>
    </location>
</feature>
<feature type="compositionally biased region" description="Basic residues" evidence="1">
    <location>
        <begin position="83"/>
        <end position="100"/>
    </location>
</feature>
<feature type="compositionally biased region" description="Low complexity" evidence="1">
    <location>
        <begin position="168"/>
        <end position="184"/>
    </location>
</feature>